<keyword evidence="1" id="KW-0732">Signal</keyword>
<accession>A0ABP7H6G3</accession>
<keyword evidence="3" id="KW-1185">Reference proteome</keyword>
<organism evidence="2 3">
    <name type="scientific">Corallibacter vietnamensis</name>
    <dbReference type="NCBI Taxonomy" id="904130"/>
    <lineage>
        <taxon>Bacteria</taxon>
        <taxon>Pseudomonadati</taxon>
        <taxon>Bacteroidota</taxon>
        <taxon>Flavobacteriia</taxon>
        <taxon>Flavobacteriales</taxon>
        <taxon>Flavobacteriaceae</taxon>
        <taxon>Corallibacter</taxon>
    </lineage>
</organism>
<reference evidence="3" key="1">
    <citation type="journal article" date="2019" name="Int. J. Syst. Evol. Microbiol.">
        <title>The Global Catalogue of Microorganisms (GCM) 10K type strain sequencing project: providing services to taxonomists for standard genome sequencing and annotation.</title>
        <authorList>
            <consortium name="The Broad Institute Genomics Platform"/>
            <consortium name="The Broad Institute Genome Sequencing Center for Infectious Disease"/>
            <person name="Wu L."/>
            <person name="Ma J."/>
        </authorList>
    </citation>
    <scope>NUCLEOTIDE SEQUENCE [LARGE SCALE GENOMIC DNA]</scope>
    <source>
        <strain evidence="3">JCM 17525</strain>
    </source>
</reference>
<comment type="caution">
    <text evidence="2">The sequence shown here is derived from an EMBL/GenBank/DDBJ whole genome shotgun (WGS) entry which is preliminary data.</text>
</comment>
<dbReference type="RefSeq" id="WP_344727684.1">
    <property type="nucleotide sequence ID" value="NZ_BAABBI010000001.1"/>
</dbReference>
<dbReference type="Proteomes" id="UP001501456">
    <property type="component" value="Unassembled WGS sequence"/>
</dbReference>
<protein>
    <submittedName>
        <fullName evidence="2">Uncharacterized protein</fullName>
    </submittedName>
</protein>
<gene>
    <name evidence="2" type="ORF">GCM10022271_09580</name>
</gene>
<proteinExistence type="predicted"/>
<feature type="chain" id="PRO_5046104216" evidence="1">
    <location>
        <begin position="20"/>
        <end position="82"/>
    </location>
</feature>
<evidence type="ECO:0000256" key="1">
    <source>
        <dbReference type="SAM" id="SignalP"/>
    </source>
</evidence>
<feature type="signal peptide" evidence="1">
    <location>
        <begin position="1"/>
        <end position="19"/>
    </location>
</feature>
<name>A0ABP7H6G3_9FLAO</name>
<dbReference type="EMBL" id="BAABBI010000001">
    <property type="protein sequence ID" value="GAA3779435.1"/>
    <property type="molecule type" value="Genomic_DNA"/>
</dbReference>
<evidence type="ECO:0000313" key="3">
    <source>
        <dbReference type="Proteomes" id="UP001501456"/>
    </source>
</evidence>
<sequence length="82" mass="9269">MKNLVTIIAFLTISFSAFSQEKANETTAAINVDTTTVIKEIKSLNKDIVLSNTTKKKLLIQNNFDKSAFLFRGKKSRREKIC</sequence>
<evidence type="ECO:0000313" key="2">
    <source>
        <dbReference type="EMBL" id="GAA3779435.1"/>
    </source>
</evidence>